<dbReference type="EMBL" id="JACVVK020000283">
    <property type="protein sequence ID" value="KAK7480380.1"/>
    <property type="molecule type" value="Genomic_DNA"/>
</dbReference>
<dbReference type="Proteomes" id="UP001519460">
    <property type="component" value="Unassembled WGS sequence"/>
</dbReference>
<evidence type="ECO:0000313" key="1">
    <source>
        <dbReference type="EMBL" id="KAK7480380.1"/>
    </source>
</evidence>
<reference evidence="1 2" key="1">
    <citation type="journal article" date="2023" name="Sci. Data">
        <title>Genome assembly of the Korean intertidal mud-creeper Batillaria attramentaria.</title>
        <authorList>
            <person name="Patra A.K."/>
            <person name="Ho P.T."/>
            <person name="Jun S."/>
            <person name="Lee S.J."/>
            <person name="Kim Y."/>
            <person name="Won Y.J."/>
        </authorList>
    </citation>
    <scope>NUCLEOTIDE SEQUENCE [LARGE SCALE GENOMIC DNA]</scope>
    <source>
        <strain evidence="1">Wonlab-2016</strain>
    </source>
</reference>
<name>A0ABD0JZ09_9CAEN</name>
<proteinExistence type="predicted"/>
<sequence>FSGREVNALLIEEPIAFTRGIPCDVTPTSPLGDDDPKWHLRSSNVATTRLAAICRPNFRRKLCQNRIPSGISRFLLQCGYGSFPRLPSFDSSFAPRPRRVSAHCKFYNFGATSTMFEALECVFSEYNFTPKASSPGVVES</sequence>
<keyword evidence="2" id="KW-1185">Reference proteome</keyword>
<protein>
    <submittedName>
        <fullName evidence="1">Uncharacterized protein</fullName>
    </submittedName>
</protein>
<accession>A0ABD0JZ09</accession>
<gene>
    <name evidence="1" type="ORF">BaRGS_00028427</name>
</gene>
<evidence type="ECO:0000313" key="2">
    <source>
        <dbReference type="Proteomes" id="UP001519460"/>
    </source>
</evidence>
<feature type="non-terminal residue" evidence="1">
    <location>
        <position position="1"/>
    </location>
</feature>
<comment type="caution">
    <text evidence="1">The sequence shown here is derived from an EMBL/GenBank/DDBJ whole genome shotgun (WGS) entry which is preliminary data.</text>
</comment>
<organism evidence="1 2">
    <name type="scientific">Batillaria attramentaria</name>
    <dbReference type="NCBI Taxonomy" id="370345"/>
    <lineage>
        <taxon>Eukaryota</taxon>
        <taxon>Metazoa</taxon>
        <taxon>Spiralia</taxon>
        <taxon>Lophotrochozoa</taxon>
        <taxon>Mollusca</taxon>
        <taxon>Gastropoda</taxon>
        <taxon>Caenogastropoda</taxon>
        <taxon>Sorbeoconcha</taxon>
        <taxon>Cerithioidea</taxon>
        <taxon>Batillariidae</taxon>
        <taxon>Batillaria</taxon>
    </lineage>
</organism>
<dbReference type="AlphaFoldDB" id="A0ABD0JZ09"/>